<name>A0A0V8JQT8_9BACI</name>
<dbReference type="Proteomes" id="UP000053681">
    <property type="component" value="Unassembled WGS sequence"/>
</dbReference>
<evidence type="ECO:0000313" key="2">
    <source>
        <dbReference type="Proteomes" id="UP000053681"/>
    </source>
</evidence>
<keyword evidence="2" id="KW-1185">Reference proteome</keyword>
<accession>A0A0V8JQT8</accession>
<proteinExistence type="predicted"/>
<comment type="caution">
    <text evidence="1">The sequence shown here is derived from an EMBL/GenBank/DDBJ whole genome shotgun (WGS) entry which is preliminary data.</text>
</comment>
<sequence length="73" mass="8735">MKVMNELYQTAIFEINREKYMVHVKDRLRKIEQFKGKIREVERVLELLTQEVVIEAIILTSAIVEGLSRMEER</sequence>
<protein>
    <submittedName>
        <fullName evidence="1">Uncharacterized protein</fullName>
    </submittedName>
</protein>
<gene>
    <name evidence="1" type="ORF">AS180_02165</name>
</gene>
<dbReference type="AlphaFoldDB" id="A0A0V8JQT8"/>
<dbReference type="EMBL" id="LNQP01000005">
    <property type="protein sequence ID" value="KSU89381.1"/>
    <property type="molecule type" value="Genomic_DNA"/>
</dbReference>
<reference evidence="1 2" key="1">
    <citation type="submission" date="2015-11" db="EMBL/GenBank/DDBJ databases">
        <title>Bacillus caseinolyticus sp nov.</title>
        <authorList>
            <person name="Dastager S.G."/>
            <person name="Mawlankar R."/>
        </authorList>
    </citation>
    <scope>NUCLEOTIDE SEQUENCE [LARGE SCALE GENOMIC DNA]</scope>
    <source>
        <strain evidence="1 2">SGD-V-76</strain>
    </source>
</reference>
<evidence type="ECO:0000313" key="1">
    <source>
        <dbReference type="EMBL" id="KSU89381.1"/>
    </source>
</evidence>
<organism evidence="1 2">
    <name type="scientific">Priestia veravalensis</name>
    <dbReference type="NCBI Taxonomy" id="1414648"/>
    <lineage>
        <taxon>Bacteria</taxon>
        <taxon>Bacillati</taxon>
        <taxon>Bacillota</taxon>
        <taxon>Bacilli</taxon>
        <taxon>Bacillales</taxon>
        <taxon>Bacillaceae</taxon>
        <taxon>Priestia</taxon>
    </lineage>
</organism>